<feature type="binding site" evidence="6">
    <location>
        <position position="335"/>
    </location>
    <ligand>
        <name>Zn(2+)</name>
        <dbReference type="ChEBI" id="CHEBI:29105"/>
    </ligand>
</feature>
<dbReference type="GO" id="GO:0046872">
    <property type="term" value="F:metal ion binding"/>
    <property type="evidence" value="ECO:0007669"/>
    <property type="project" value="UniProtKB-KW"/>
</dbReference>
<protein>
    <recommendedName>
        <fullName evidence="9">Haemolysin-III related</fullName>
    </recommendedName>
</protein>
<feature type="transmembrane region" description="Helical" evidence="7">
    <location>
        <begin position="270"/>
        <end position="288"/>
    </location>
</feature>
<evidence type="ECO:0000256" key="3">
    <source>
        <dbReference type="ARBA" id="ARBA00022692"/>
    </source>
</evidence>
<feature type="non-terminal residue" evidence="8">
    <location>
        <position position="1"/>
    </location>
</feature>
<dbReference type="InterPro" id="IPR004254">
    <property type="entry name" value="AdipoR/HlyIII-related"/>
</dbReference>
<comment type="similarity">
    <text evidence="2">Belongs to the ADIPOR family.</text>
</comment>
<accession>A0A0H5RAX3</accession>
<keyword evidence="3 7" id="KW-0812">Transmembrane</keyword>
<reference evidence="8" key="1">
    <citation type="submission" date="2015-04" db="EMBL/GenBank/DDBJ databases">
        <title>The genome sequence of the plant pathogenic Rhizarian Plasmodiophora brassicae reveals insights in its biotrophic life cycle and the origin of chitin synthesis.</title>
        <authorList>
            <person name="Schwelm A."/>
            <person name="Fogelqvist J."/>
            <person name="Knaust A."/>
            <person name="Julke S."/>
            <person name="Lilja T."/>
            <person name="Dhandapani V."/>
            <person name="Bonilla-Rosso G."/>
            <person name="Karlsson M."/>
            <person name="Shevchenko A."/>
            <person name="Choi S.R."/>
            <person name="Kim H.G."/>
            <person name="Park J.Y."/>
            <person name="Lim Y.P."/>
            <person name="Ludwig-Muller J."/>
            <person name="Dixelius C."/>
        </authorList>
    </citation>
    <scope>NUCLEOTIDE SEQUENCE</scope>
    <source>
        <tissue evidence="8">Potato root galls</tissue>
    </source>
</reference>
<keyword evidence="6" id="KW-0862">Zinc</keyword>
<dbReference type="GO" id="GO:0016020">
    <property type="term" value="C:membrane"/>
    <property type="evidence" value="ECO:0007669"/>
    <property type="project" value="UniProtKB-SubCell"/>
</dbReference>
<feature type="binding site" evidence="6">
    <location>
        <position position="331"/>
    </location>
    <ligand>
        <name>Zn(2+)</name>
        <dbReference type="ChEBI" id="CHEBI:29105"/>
    </ligand>
</feature>
<dbReference type="Pfam" id="PF03006">
    <property type="entry name" value="HlyIII"/>
    <property type="match status" value="1"/>
</dbReference>
<comment type="subcellular location">
    <subcellularLocation>
        <location evidence="1">Membrane</location>
        <topology evidence="1">Multi-pass membrane protein</topology>
    </subcellularLocation>
</comment>
<evidence type="ECO:0000256" key="6">
    <source>
        <dbReference type="PIRSR" id="PIRSR604254-1"/>
    </source>
</evidence>
<feature type="transmembrane region" description="Helical" evidence="7">
    <location>
        <begin position="240"/>
        <end position="263"/>
    </location>
</feature>
<proteinExistence type="inferred from homology"/>
<feature type="transmembrane region" description="Helical" evidence="7">
    <location>
        <begin position="294"/>
        <end position="313"/>
    </location>
</feature>
<keyword evidence="5 7" id="KW-0472">Membrane</keyword>
<organism evidence="8">
    <name type="scientific">Spongospora subterranea</name>
    <dbReference type="NCBI Taxonomy" id="70186"/>
    <lineage>
        <taxon>Eukaryota</taxon>
        <taxon>Sar</taxon>
        <taxon>Rhizaria</taxon>
        <taxon>Endomyxa</taxon>
        <taxon>Phytomyxea</taxon>
        <taxon>Plasmodiophorida</taxon>
        <taxon>Plasmodiophoridae</taxon>
        <taxon>Spongospora</taxon>
    </lineage>
</organism>
<feature type="transmembrane region" description="Helical" evidence="7">
    <location>
        <begin position="205"/>
        <end position="228"/>
    </location>
</feature>
<evidence type="ECO:0000313" key="8">
    <source>
        <dbReference type="EMBL" id="CRZ05619.1"/>
    </source>
</evidence>
<dbReference type="PANTHER" id="PTHR20855">
    <property type="entry name" value="ADIPOR/PROGESTIN RECEPTOR-RELATED"/>
    <property type="match status" value="1"/>
</dbReference>
<feature type="transmembrane region" description="Helical" evidence="7">
    <location>
        <begin position="38"/>
        <end position="56"/>
    </location>
</feature>
<dbReference type="EMBL" id="HACM01005177">
    <property type="protein sequence ID" value="CRZ05619.1"/>
    <property type="molecule type" value="Transcribed_RNA"/>
</dbReference>
<evidence type="ECO:0000256" key="7">
    <source>
        <dbReference type="SAM" id="Phobius"/>
    </source>
</evidence>
<feature type="transmembrane region" description="Helical" evidence="7">
    <location>
        <begin position="148"/>
        <end position="167"/>
    </location>
</feature>
<evidence type="ECO:0000256" key="1">
    <source>
        <dbReference type="ARBA" id="ARBA00004141"/>
    </source>
</evidence>
<dbReference type="GO" id="GO:0038023">
    <property type="term" value="F:signaling receptor activity"/>
    <property type="evidence" value="ECO:0007669"/>
    <property type="project" value="TreeGrafter"/>
</dbReference>
<feature type="transmembrane region" description="Helical" evidence="7">
    <location>
        <begin position="179"/>
        <end position="198"/>
    </location>
</feature>
<evidence type="ECO:0008006" key="9">
    <source>
        <dbReference type="Google" id="ProtNLM"/>
    </source>
</evidence>
<keyword evidence="6" id="KW-0479">Metal-binding</keyword>
<evidence type="ECO:0000256" key="2">
    <source>
        <dbReference type="ARBA" id="ARBA00007018"/>
    </source>
</evidence>
<evidence type="ECO:0000256" key="5">
    <source>
        <dbReference type="ARBA" id="ARBA00023136"/>
    </source>
</evidence>
<sequence>PPPSGPSPNIGSNGDATQRLIVIHPGVVSQERAHERPLLYLVINLAHLPTLGLAMFRGCRRRQHRRHPQGQSIAVEKPSTDPNVPYREPFLHQHDDHEESAIEGLAHRFVFPPHAAKNPFIYRGFKAPRDWTLALNTLFYCDNETANVWSSLFGVIPLAILALNVLVCDHPTFDPSGLFIAMGFFLVNILLTSSYHLFNQVPHLYALWSLLDFAGINMAICSLSFAMSWYGHQMWPSQPWYYEFGTVFLLASIATSISAVYRILTDHDPFWLQSINITAFFLVLQTFINSMPYSSRNICFITFITIGAIIHVAKIPERWFPGCFCFIGHSHMIWHCSYTLAFFCFYSSIVREQVGPNVLWDDNFFNLIETPPSIFPIKRIL</sequence>
<dbReference type="PANTHER" id="PTHR20855:SF52">
    <property type="entry name" value="ADIPONECTIN RECEPTOR PROTEIN"/>
    <property type="match status" value="1"/>
</dbReference>
<evidence type="ECO:0000256" key="4">
    <source>
        <dbReference type="ARBA" id="ARBA00022989"/>
    </source>
</evidence>
<name>A0A0H5RAX3_9EUKA</name>
<dbReference type="AlphaFoldDB" id="A0A0H5RAX3"/>
<feature type="binding site" evidence="6">
    <location>
        <position position="196"/>
    </location>
    <ligand>
        <name>Zn(2+)</name>
        <dbReference type="ChEBI" id="CHEBI:29105"/>
    </ligand>
</feature>
<keyword evidence="4 7" id="KW-1133">Transmembrane helix</keyword>